<name>A0A010ZPG0_9ACTN</name>
<dbReference type="PATRIC" id="fig|927661.3.peg.132"/>
<gene>
    <name evidence="1" type="ORF">CryarDRAFT_0140</name>
</gene>
<evidence type="ECO:0000313" key="2">
    <source>
        <dbReference type="Proteomes" id="UP000021053"/>
    </source>
</evidence>
<dbReference type="HOGENOM" id="CLU_1265192_0_0_11"/>
<dbReference type="OrthoDB" id="5187095at2"/>
<organism evidence="1 2">
    <name type="scientific">Cryptosporangium arvum DSM 44712</name>
    <dbReference type="NCBI Taxonomy" id="927661"/>
    <lineage>
        <taxon>Bacteria</taxon>
        <taxon>Bacillati</taxon>
        <taxon>Actinomycetota</taxon>
        <taxon>Actinomycetes</taxon>
        <taxon>Cryptosporangiales</taxon>
        <taxon>Cryptosporangiaceae</taxon>
        <taxon>Cryptosporangium</taxon>
    </lineage>
</organism>
<keyword evidence="2" id="KW-1185">Reference proteome</keyword>
<protein>
    <submittedName>
        <fullName evidence="1">Uncharacterized protein</fullName>
    </submittedName>
</protein>
<dbReference type="EMBL" id="JFBT01000001">
    <property type="protein sequence ID" value="EXG79117.1"/>
    <property type="molecule type" value="Genomic_DNA"/>
</dbReference>
<reference evidence="1 2" key="1">
    <citation type="submission" date="2013-07" db="EMBL/GenBank/DDBJ databases">
        <authorList>
            <consortium name="DOE Joint Genome Institute"/>
            <person name="Eisen J."/>
            <person name="Huntemann M."/>
            <person name="Han J."/>
            <person name="Chen A."/>
            <person name="Kyrpides N."/>
            <person name="Mavromatis K."/>
            <person name="Markowitz V."/>
            <person name="Palaniappan K."/>
            <person name="Ivanova N."/>
            <person name="Schaumberg A."/>
            <person name="Pati A."/>
            <person name="Liolios K."/>
            <person name="Nordberg H.P."/>
            <person name="Cantor M.N."/>
            <person name="Hua S.X."/>
            <person name="Woyke T."/>
        </authorList>
    </citation>
    <scope>NUCLEOTIDE SEQUENCE [LARGE SCALE GENOMIC DNA]</scope>
    <source>
        <strain evidence="1 2">DSM 44712</strain>
    </source>
</reference>
<dbReference type="AlphaFoldDB" id="A0A010ZPG0"/>
<dbReference type="RefSeq" id="WP_051569541.1">
    <property type="nucleotide sequence ID" value="NZ_KK073874.1"/>
</dbReference>
<sequence length="218" mass="23611">MNTGPKGWHQGGADEDSFVPADLSELEWPTRTAVARPLPTTVLWRWRYETAVLGGAPLLWWGSVRSIGGLAGLSVVTGVVAVLASIPALRRWLSGLLWTVVTPHRLRVGCAEAGVVSPQGKLPAVLFTLRKPYGERVYLWCPAGLGPADVAAARPAIAAACWADDVVFYQTSGQYPPLVAVDVVRLPGTVLDTEPKTIPAVWKRFVRHDGRFEGFPPR</sequence>
<dbReference type="Proteomes" id="UP000021053">
    <property type="component" value="Unassembled WGS sequence"/>
</dbReference>
<proteinExistence type="predicted"/>
<accession>A0A010ZPG0</accession>
<comment type="caution">
    <text evidence="1">The sequence shown here is derived from an EMBL/GenBank/DDBJ whole genome shotgun (WGS) entry which is preliminary data.</text>
</comment>
<evidence type="ECO:0000313" key="1">
    <source>
        <dbReference type="EMBL" id="EXG79117.1"/>
    </source>
</evidence>